<dbReference type="PANTHER" id="PTHR48475:SF2">
    <property type="entry name" value="RIBONUCLEASE H"/>
    <property type="match status" value="1"/>
</dbReference>
<dbReference type="Proteomes" id="UP000257109">
    <property type="component" value="Unassembled WGS sequence"/>
</dbReference>
<dbReference type="Gene3D" id="3.30.420.10">
    <property type="entry name" value="Ribonuclease H-like superfamily/Ribonuclease H"/>
    <property type="match status" value="1"/>
</dbReference>
<evidence type="ECO:0000313" key="2">
    <source>
        <dbReference type="EMBL" id="RDX87155.1"/>
    </source>
</evidence>
<dbReference type="GO" id="GO:0003676">
    <property type="term" value="F:nucleic acid binding"/>
    <property type="evidence" value="ECO:0007669"/>
    <property type="project" value="InterPro"/>
</dbReference>
<comment type="caution">
    <text evidence="2">The sequence shown here is derived from an EMBL/GenBank/DDBJ whole genome shotgun (WGS) entry which is preliminary data.</text>
</comment>
<evidence type="ECO:0000313" key="3">
    <source>
        <dbReference type="Proteomes" id="UP000257109"/>
    </source>
</evidence>
<protein>
    <recommendedName>
        <fullName evidence="1">RNase H type-1 domain-containing protein</fullName>
    </recommendedName>
</protein>
<dbReference type="EMBL" id="QJKJ01006313">
    <property type="protein sequence ID" value="RDX87155.1"/>
    <property type="molecule type" value="Genomic_DNA"/>
</dbReference>
<sequence length="61" mass="7082">MKLAKELEAKILTANSDSKLVTGQVNGEYQFRDPQLIKYLEKAIRMATTFEKFTLHHMPQE</sequence>
<gene>
    <name evidence="2" type="ORF">CR513_31406</name>
</gene>
<feature type="domain" description="RNase H type-1" evidence="1">
    <location>
        <begin position="1"/>
        <end position="61"/>
    </location>
</feature>
<proteinExistence type="predicted"/>
<dbReference type="GO" id="GO:0004523">
    <property type="term" value="F:RNA-DNA hybrid ribonuclease activity"/>
    <property type="evidence" value="ECO:0007669"/>
    <property type="project" value="InterPro"/>
</dbReference>
<organism evidence="2 3">
    <name type="scientific">Mucuna pruriens</name>
    <name type="common">Velvet bean</name>
    <name type="synonym">Dolichos pruriens</name>
    <dbReference type="NCBI Taxonomy" id="157652"/>
    <lineage>
        <taxon>Eukaryota</taxon>
        <taxon>Viridiplantae</taxon>
        <taxon>Streptophyta</taxon>
        <taxon>Embryophyta</taxon>
        <taxon>Tracheophyta</taxon>
        <taxon>Spermatophyta</taxon>
        <taxon>Magnoliopsida</taxon>
        <taxon>eudicotyledons</taxon>
        <taxon>Gunneridae</taxon>
        <taxon>Pentapetalae</taxon>
        <taxon>rosids</taxon>
        <taxon>fabids</taxon>
        <taxon>Fabales</taxon>
        <taxon>Fabaceae</taxon>
        <taxon>Papilionoideae</taxon>
        <taxon>50 kb inversion clade</taxon>
        <taxon>NPAAA clade</taxon>
        <taxon>indigoferoid/millettioid clade</taxon>
        <taxon>Phaseoleae</taxon>
        <taxon>Mucuna</taxon>
    </lineage>
</organism>
<feature type="non-terminal residue" evidence="2">
    <location>
        <position position="1"/>
    </location>
</feature>
<reference evidence="2" key="1">
    <citation type="submission" date="2018-05" db="EMBL/GenBank/DDBJ databases">
        <title>Draft genome of Mucuna pruriens seed.</title>
        <authorList>
            <person name="Nnadi N.E."/>
            <person name="Vos R."/>
            <person name="Hasami M.H."/>
            <person name="Devisetty U.K."/>
            <person name="Aguiy J.C."/>
        </authorList>
    </citation>
    <scope>NUCLEOTIDE SEQUENCE [LARGE SCALE GENOMIC DNA]</scope>
    <source>
        <strain evidence="2">JCA_2017</strain>
    </source>
</reference>
<dbReference type="PANTHER" id="PTHR48475">
    <property type="entry name" value="RIBONUCLEASE H"/>
    <property type="match status" value="1"/>
</dbReference>
<dbReference type="Pfam" id="PF13456">
    <property type="entry name" value="RVT_3"/>
    <property type="match status" value="1"/>
</dbReference>
<keyword evidence="3" id="KW-1185">Reference proteome</keyword>
<dbReference type="InterPro" id="IPR002156">
    <property type="entry name" value="RNaseH_domain"/>
</dbReference>
<accession>A0A371G9E2</accession>
<evidence type="ECO:0000259" key="1">
    <source>
        <dbReference type="Pfam" id="PF13456"/>
    </source>
</evidence>
<dbReference type="SUPFAM" id="SSF53098">
    <property type="entry name" value="Ribonuclease H-like"/>
    <property type="match status" value="1"/>
</dbReference>
<dbReference type="InterPro" id="IPR012337">
    <property type="entry name" value="RNaseH-like_sf"/>
</dbReference>
<dbReference type="InterPro" id="IPR036397">
    <property type="entry name" value="RNaseH_sf"/>
</dbReference>
<name>A0A371G9E2_MUCPR</name>
<dbReference type="OrthoDB" id="1938451at2759"/>
<dbReference type="AlphaFoldDB" id="A0A371G9E2"/>